<feature type="region of interest" description="Disordered" evidence="1">
    <location>
        <begin position="195"/>
        <end position="227"/>
    </location>
</feature>
<keyword evidence="2" id="KW-0472">Membrane</keyword>
<evidence type="ECO:0000256" key="1">
    <source>
        <dbReference type="SAM" id="MobiDB-lite"/>
    </source>
</evidence>
<organism evidence="3">
    <name type="scientific">freshwater metagenome</name>
    <dbReference type="NCBI Taxonomy" id="449393"/>
    <lineage>
        <taxon>unclassified sequences</taxon>
        <taxon>metagenomes</taxon>
        <taxon>ecological metagenomes</taxon>
    </lineage>
</organism>
<dbReference type="GO" id="GO:0008654">
    <property type="term" value="P:phospholipid biosynthetic process"/>
    <property type="evidence" value="ECO:0007669"/>
    <property type="project" value="InterPro"/>
</dbReference>
<sequence length="227" mass="24314">MLDGRWRTNIEKGLKPVGARLLRVGFTADRLTAIGVVMSAFAAVAIATGHLSLGLLLLVLTGLPDALDGAVAKAAGTAGPRGAFFDSVADRFSDTLLLGGVAWYLATTDGGLMPLLPMAVLGASLIISYERAKAEALGFDAKGGVMERAERIILLGLGLLFEALLVPVLWIMLVLTLVTAGQRFAKVWRQASQERPAPPATRRAARRRASRSTSAVWRQNLQSRRRR</sequence>
<dbReference type="GO" id="GO:0016780">
    <property type="term" value="F:phosphotransferase activity, for other substituted phosphate groups"/>
    <property type="evidence" value="ECO:0007669"/>
    <property type="project" value="InterPro"/>
</dbReference>
<dbReference type="InterPro" id="IPR000462">
    <property type="entry name" value="CDP-OH_P_trans"/>
</dbReference>
<gene>
    <name evidence="3" type="ORF">UFOPK1835_00354</name>
</gene>
<name>A0A6J6GGL0_9ZZZZ</name>
<dbReference type="AlphaFoldDB" id="A0A6J6GGL0"/>
<accession>A0A6J6GGL0</accession>
<proteinExistence type="predicted"/>
<keyword evidence="2" id="KW-0812">Transmembrane</keyword>
<evidence type="ECO:0000256" key="2">
    <source>
        <dbReference type="SAM" id="Phobius"/>
    </source>
</evidence>
<dbReference type="InterPro" id="IPR043130">
    <property type="entry name" value="CDP-OH_PTrfase_TM_dom"/>
</dbReference>
<dbReference type="Gene3D" id="1.20.120.1760">
    <property type="match status" value="1"/>
</dbReference>
<feature type="transmembrane region" description="Helical" evidence="2">
    <location>
        <begin position="31"/>
        <end position="60"/>
    </location>
</feature>
<reference evidence="3" key="1">
    <citation type="submission" date="2020-05" db="EMBL/GenBank/DDBJ databases">
        <authorList>
            <person name="Chiriac C."/>
            <person name="Salcher M."/>
            <person name="Ghai R."/>
            <person name="Kavagutti S V."/>
        </authorList>
    </citation>
    <scope>NUCLEOTIDE SEQUENCE</scope>
</reference>
<dbReference type="EMBL" id="CAEZUP010000009">
    <property type="protein sequence ID" value="CAB4600471.1"/>
    <property type="molecule type" value="Genomic_DNA"/>
</dbReference>
<protein>
    <submittedName>
        <fullName evidence="3">Unannotated protein</fullName>
    </submittedName>
</protein>
<feature type="compositionally biased region" description="Polar residues" evidence="1">
    <location>
        <begin position="216"/>
        <end position="227"/>
    </location>
</feature>
<dbReference type="Pfam" id="PF01066">
    <property type="entry name" value="CDP-OH_P_transf"/>
    <property type="match status" value="1"/>
</dbReference>
<feature type="transmembrane region" description="Helical" evidence="2">
    <location>
        <begin position="152"/>
        <end position="178"/>
    </location>
</feature>
<keyword evidence="2" id="KW-1133">Transmembrane helix</keyword>
<evidence type="ECO:0000313" key="3">
    <source>
        <dbReference type="EMBL" id="CAB4600471.1"/>
    </source>
</evidence>
<dbReference type="GO" id="GO:0016020">
    <property type="term" value="C:membrane"/>
    <property type="evidence" value="ECO:0007669"/>
    <property type="project" value="InterPro"/>
</dbReference>
<feature type="transmembrane region" description="Helical" evidence="2">
    <location>
        <begin position="101"/>
        <end position="127"/>
    </location>
</feature>